<evidence type="ECO:0000256" key="1">
    <source>
        <dbReference type="SAM" id="MobiDB-lite"/>
    </source>
</evidence>
<feature type="compositionally biased region" description="Pro residues" evidence="1">
    <location>
        <begin position="71"/>
        <end position="88"/>
    </location>
</feature>
<comment type="caution">
    <text evidence="2">The sequence shown here is derived from an EMBL/GenBank/DDBJ whole genome shotgun (WGS) entry which is preliminary data.</text>
</comment>
<evidence type="ECO:0000313" key="2">
    <source>
        <dbReference type="EMBL" id="MFH8587740.1"/>
    </source>
</evidence>
<sequence length="669" mass="68346">MEQQQAATPRPDPTSADRFDGLVDVEQAEAALVEHYPRLVRLAYLILPPGASRSRRVLAAHAVVQRSLPRRPTPTPAHSPALPAPCGDPDPAAAPGYACVRLRVLRTALGTGRRRWLPVPPPPLPRVWGLRLSPRSGGADELALEQALSALSAPGRAAFALCGPERLTEADALRVLAAAGVADTREALAEAARVATPAGSRDRSPVESAEFDPCALQARPTDLIRRRQHVRAVLAGGAAVLVCGGLLGLPGGGWGPAGADGPGGAAAPPYARNAAAQAALDPAKVTAAAATAWRSAARQDFAAWPARGDRVRDRELLRRALAVWARPGSGVRVAATPGTAAGPAAGPPQLLFAGVVDHAVVVLFHDGLRVVRYAEAADGADGSGGPGTTLDFARTDGAAGTSADAVVAGRTHGNVRYLTAPWVTSARLVDLLKPDAAGRVVHRDANGLTGPVPTSAPGATCTAWPALRTGGELLTDLAEPVPARLTYGAPREPGAVSGARARTVWARTACQLAALRGQGVSAVNSWEFARQPLPGGAGSATWVCTRAETWRGAGSLTFAQIQTPAAGGRSGAAPGAAVARADGGTACGPRAPRVLAGVLWKATGGHPGGHPDGRWWLLAAGSEQVTSITATGGVRGQAAGRFLAVPAKAGDRAELTARLADGERLTTLR</sequence>
<protein>
    <recommendedName>
        <fullName evidence="4">DNA-directed RNA polymerase specialized sigma24 family protein</fullName>
    </recommendedName>
</protein>
<dbReference type="RefSeq" id="WP_397674734.1">
    <property type="nucleotide sequence ID" value="NZ_JBIRGH010000018.1"/>
</dbReference>
<gene>
    <name evidence="2" type="ORF">ACH4GP_25635</name>
</gene>
<dbReference type="Proteomes" id="UP001610990">
    <property type="component" value="Unassembled WGS sequence"/>
</dbReference>
<keyword evidence="3" id="KW-1185">Reference proteome</keyword>
<evidence type="ECO:0008006" key="4">
    <source>
        <dbReference type="Google" id="ProtNLM"/>
    </source>
</evidence>
<organism evidence="2 3">
    <name type="scientific">Streptomyces celluloflavus</name>
    <dbReference type="NCBI Taxonomy" id="58344"/>
    <lineage>
        <taxon>Bacteria</taxon>
        <taxon>Bacillati</taxon>
        <taxon>Actinomycetota</taxon>
        <taxon>Actinomycetes</taxon>
        <taxon>Kitasatosporales</taxon>
        <taxon>Streptomycetaceae</taxon>
        <taxon>Streptomyces</taxon>
    </lineage>
</organism>
<accession>A0ABW7RN72</accession>
<reference evidence="2 3" key="1">
    <citation type="submission" date="2024-10" db="EMBL/GenBank/DDBJ databases">
        <title>The Natural Products Discovery Center: Release of the First 8490 Sequenced Strains for Exploring Actinobacteria Biosynthetic Diversity.</title>
        <authorList>
            <person name="Kalkreuter E."/>
            <person name="Kautsar S.A."/>
            <person name="Yang D."/>
            <person name="Bader C.D."/>
            <person name="Teijaro C.N."/>
            <person name="Fluegel L."/>
            <person name="Davis C.M."/>
            <person name="Simpson J.R."/>
            <person name="Lauterbach L."/>
            <person name="Steele A.D."/>
            <person name="Gui C."/>
            <person name="Meng S."/>
            <person name="Li G."/>
            <person name="Viehrig K."/>
            <person name="Ye F."/>
            <person name="Su P."/>
            <person name="Kiefer A.F."/>
            <person name="Nichols A."/>
            <person name="Cepeda A.J."/>
            <person name="Yan W."/>
            <person name="Fan B."/>
            <person name="Jiang Y."/>
            <person name="Adhikari A."/>
            <person name="Zheng C.-J."/>
            <person name="Schuster L."/>
            <person name="Cowan T.M."/>
            <person name="Smanski M.J."/>
            <person name="Chevrette M.G."/>
            <person name="De Carvalho L.P.S."/>
            <person name="Shen B."/>
        </authorList>
    </citation>
    <scope>NUCLEOTIDE SEQUENCE [LARGE SCALE GENOMIC DNA]</scope>
    <source>
        <strain evidence="2 3">NPDC018013</strain>
    </source>
</reference>
<evidence type="ECO:0000313" key="3">
    <source>
        <dbReference type="Proteomes" id="UP001610990"/>
    </source>
</evidence>
<proteinExistence type="predicted"/>
<feature type="region of interest" description="Disordered" evidence="1">
    <location>
        <begin position="68"/>
        <end position="88"/>
    </location>
</feature>
<name>A0ABW7RN72_9ACTN</name>
<dbReference type="EMBL" id="JBIRGH010000018">
    <property type="protein sequence ID" value="MFH8587740.1"/>
    <property type="molecule type" value="Genomic_DNA"/>
</dbReference>